<gene>
    <name evidence="1" type="ORF">VNI00_010178</name>
</gene>
<organism evidence="1 2">
    <name type="scientific">Paramarasmius palmivorus</name>
    <dbReference type="NCBI Taxonomy" id="297713"/>
    <lineage>
        <taxon>Eukaryota</taxon>
        <taxon>Fungi</taxon>
        <taxon>Dikarya</taxon>
        <taxon>Basidiomycota</taxon>
        <taxon>Agaricomycotina</taxon>
        <taxon>Agaricomycetes</taxon>
        <taxon>Agaricomycetidae</taxon>
        <taxon>Agaricales</taxon>
        <taxon>Marasmiineae</taxon>
        <taxon>Marasmiaceae</taxon>
        <taxon>Paramarasmius</taxon>
    </lineage>
</organism>
<evidence type="ECO:0000313" key="2">
    <source>
        <dbReference type="Proteomes" id="UP001383192"/>
    </source>
</evidence>
<protein>
    <submittedName>
        <fullName evidence="1">Uncharacterized protein</fullName>
    </submittedName>
</protein>
<dbReference type="EMBL" id="JAYKXP010000039">
    <property type="protein sequence ID" value="KAK7039273.1"/>
    <property type="molecule type" value="Genomic_DNA"/>
</dbReference>
<comment type="caution">
    <text evidence="1">The sequence shown here is derived from an EMBL/GenBank/DDBJ whole genome shotgun (WGS) entry which is preliminary data.</text>
</comment>
<dbReference type="AlphaFoldDB" id="A0AAW0CHE3"/>
<dbReference type="Proteomes" id="UP001383192">
    <property type="component" value="Unassembled WGS sequence"/>
</dbReference>
<reference evidence="1 2" key="1">
    <citation type="submission" date="2024-01" db="EMBL/GenBank/DDBJ databases">
        <title>A draft genome for a cacao thread blight-causing isolate of Paramarasmius palmivorus.</title>
        <authorList>
            <person name="Baruah I.K."/>
            <person name="Bukari Y."/>
            <person name="Amoako-Attah I."/>
            <person name="Meinhardt L.W."/>
            <person name="Bailey B.A."/>
            <person name="Cohen S.P."/>
        </authorList>
    </citation>
    <scope>NUCLEOTIDE SEQUENCE [LARGE SCALE GENOMIC DNA]</scope>
    <source>
        <strain evidence="1 2">GH-12</strain>
    </source>
</reference>
<sequence length="337" mass="38304">MSSPEYQNLITLFLIRSLSSLTPYYPQFHISSPSILKTSKLWAQKNQKIDALTRLSISYCRSVGAPDNELLASLDKLNPYPLASVLVMRCSPGPERDNSFGLSIWSSFLSWAKSLEPKPPEQLVEKLETLLTECCLCFPPNLSRTSVIQTTFEFEKSLASVADTVPIDYDIQDTILQTLYSVPPSSWSQWRRVIPVVLIPRAGESAVFPGSWVTIHVTKANGEAFSQVCGHIKGRWMPTLQFWKDYMQKYSSFEEAIKNINTFHAITSMTDPGSTRETVIQRQLIEGEDLAPVQSMIKYRAQLFDSFKDISEPQIYFDSNWELDIYNTPSREDCPVM</sequence>
<name>A0AAW0CHE3_9AGAR</name>
<evidence type="ECO:0000313" key="1">
    <source>
        <dbReference type="EMBL" id="KAK7039273.1"/>
    </source>
</evidence>
<proteinExistence type="predicted"/>
<accession>A0AAW0CHE3</accession>
<keyword evidence="2" id="KW-1185">Reference proteome</keyword>